<evidence type="ECO:0000313" key="2">
    <source>
        <dbReference type="Proteomes" id="UP001165960"/>
    </source>
</evidence>
<name>A0ACC2TVK8_9FUNG</name>
<dbReference type="Proteomes" id="UP001165960">
    <property type="component" value="Unassembled WGS sequence"/>
</dbReference>
<sequence length="244" mass="26806">MEGPSSPNQESEGMIPRAVTQIFETAEKLKEKGWHYQIICQFVEIYNENLHDLLGSGDQKKHEIKHDGINKTTVTEVVNREVKSPREVHSLLSKASSNRAVAATNCNDRSSRSHSVFTMRLSGHNSLTSESSEGLLNLIDLAGSESLSKSGSAGDRLKETQAINRSLSCLSGVIYALANQSPHIPFRDSKLTYLLQNSLSGNSKVLMFVNVSPLPENSQETLFSLQFATKVNSCQIGTARKISK</sequence>
<organism evidence="1 2">
    <name type="scientific">Entomophthora muscae</name>
    <dbReference type="NCBI Taxonomy" id="34485"/>
    <lineage>
        <taxon>Eukaryota</taxon>
        <taxon>Fungi</taxon>
        <taxon>Fungi incertae sedis</taxon>
        <taxon>Zoopagomycota</taxon>
        <taxon>Entomophthoromycotina</taxon>
        <taxon>Entomophthoromycetes</taxon>
        <taxon>Entomophthorales</taxon>
        <taxon>Entomophthoraceae</taxon>
        <taxon>Entomophthora</taxon>
    </lineage>
</organism>
<accession>A0ACC2TVK8</accession>
<evidence type="ECO:0000313" key="1">
    <source>
        <dbReference type="EMBL" id="KAJ9078525.1"/>
    </source>
</evidence>
<protein>
    <submittedName>
        <fullName evidence="1">Kinesin-like nuclear fusion protein</fullName>
    </submittedName>
</protein>
<proteinExistence type="predicted"/>
<dbReference type="EMBL" id="QTSX02002146">
    <property type="protein sequence ID" value="KAJ9078525.1"/>
    <property type="molecule type" value="Genomic_DNA"/>
</dbReference>
<gene>
    <name evidence="1" type="primary">KAR3_2</name>
    <name evidence="1" type="ORF">DSO57_1005968</name>
</gene>
<keyword evidence="2" id="KW-1185">Reference proteome</keyword>
<reference evidence="1" key="1">
    <citation type="submission" date="2022-04" db="EMBL/GenBank/DDBJ databases">
        <title>Genome of the entomopathogenic fungus Entomophthora muscae.</title>
        <authorList>
            <person name="Elya C."/>
            <person name="Lovett B.R."/>
            <person name="Lee E."/>
            <person name="Macias A.M."/>
            <person name="Hajek A.E."/>
            <person name="De Bivort B.L."/>
            <person name="Kasson M.T."/>
            <person name="De Fine Licht H.H."/>
            <person name="Stajich J.E."/>
        </authorList>
    </citation>
    <scope>NUCLEOTIDE SEQUENCE</scope>
    <source>
        <strain evidence="1">Berkeley</strain>
    </source>
</reference>
<comment type="caution">
    <text evidence="1">The sequence shown here is derived from an EMBL/GenBank/DDBJ whole genome shotgun (WGS) entry which is preliminary data.</text>
</comment>